<evidence type="ECO:0000256" key="4">
    <source>
        <dbReference type="HAMAP-Rule" id="MF_00822"/>
    </source>
</evidence>
<accession>A0A2W5KM86</accession>
<dbReference type="AlphaFoldDB" id="A0A2W5KM86"/>
<dbReference type="GO" id="GO:0051082">
    <property type="term" value="F:unfolded protein binding"/>
    <property type="evidence" value="ECO:0007669"/>
    <property type="project" value="UniProtKB-UniRule"/>
</dbReference>
<keyword evidence="1 4" id="KW-0963">Cytoplasm</keyword>
<evidence type="ECO:0000313" key="7">
    <source>
        <dbReference type="Proteomes" id="UP000249577"/>
    </source>
</evidence>
<dbReference type="SUPFAM" id="SSF69287">
    <property type="entry name" value="Urease metallochaperone UreE, N-terminal domain"/>
    <property type="match status" value="1"/>
</dbReference>
<organism evidence="6 7">
    <name type="scientific">Ancylobacter novellus</name>
    <name type="common">Thiobacillus novellus</name>
    <dbReference type="NCBI Taxonomy" id="921"/>
    <lineage>
        <taxon>Bacteria</taxon>
        <taxon>Pseudomonadati</taxon>
        <taxon>Pseudomonadota</taxon>
        <taxon>Alphaproteobacteria</taxon>
        <taxon>Hyphomicrobiales</taxon>
        <taxon>Xanthobacteraceae</taxon>
        <taxon>Ancylobacter</taxon>
    </lineage>
</organism>
<comment type="function">
    <text evidence="4">Involved in urease metallocenter assembly. Binds nickel. Probably functions as a nickel donor during metallocenter assembly.</text>
</comment>
<evidence type="ECO:0000259" key="5">
    <source>
        <dbReference type="SMART" id="SM00988"/>
    </source>
</evidence>
<evidence type="ECO:0000256" key="2">
    <source>
        <dbReference type="ARBA" id="ARBA00022596"/>
    </source>
</evidence>
<dbReference type="InterPro" id="IPR012406">
    <property type="entry name" value="UreE"/>
</dbReference>
<dbReference type="InterPro" id="IPR004029">
    <property type="entry name" value="UreE_N"/>
</dbReference>
<evidence type="ECO:0000313" key="6">
    <source>
        <dbReference type="EMBL" id="PZQ18141.1"/>
    </source>
</evidence>
<dbReference type="GO" id="GO:0006457">
    <property type="term" value="P:protein folding"/>
    <property type="evidence" value="ECO:0007669"/>
    <property type="project" value="InterPro"/>
</dbReference>
<dbReference type="EMBL" id="QFPN01000002">
    <property type="protein sequence ID" value="PZQ18141.1"/>
    <property type="molecule type" value="Genomic_DNA"/>
</dbReference>
<comment type="subcellular location">
    <subcellularLocation>
        <location evidence="4">Cytoplasm</location>
    </subcellularLocation>
</comment>
<evidence type="ECO:0000256" key="3">
    <source>
        <dbReference type="ARBA" id="ARBA00023186"/>
    </source>
</evidence>
<dbReference type="SMART" id="SM00988">
    <property type="entry name" value="UreE_N"/>
    <property type="match status" value="1"/>
</dbReference>
<dbReference type="Gene3D" id="2.60.260.20">
    <property type="entry name" value="Urease metallochaperone UreE, N-terminal domain"/>
    <property type="match status" value="1"/>
</dbReference>
<dbReference type="Pfam" id="PF02814">
    <property type="entry name" value="UreE_N"/>
    <property type="match status" value="1"/>
</dbReference>
<feature type="domain" description="UreE urease accessory N-terminal" evidence="5">
    <location>
        <begin position="16"/>
        <end position="78"/>
    </location>
</feature>
<dbReference type="SUPFAM" id="SSF69737">
    <property type="entry name" value="Urease metallochaperone UreE, C-terminal domain"/>
    <property type="match status" value="1"/>
</dbReference>
<keyword evidence="3 4" id="KW-0143">Chaperone</keyword>
<dbReference type="GO" id="GO:0016151">
    <property type="term" value="F:nickel cation binding"/>
    <property type="evidence" value="ECO:0007669"/>
    <property type="project" value="UniProtKB-UniRule"/>
</dbReference>
<dbReference type="InterPro" id="IPR036118">
    <property type="entry name" value="UreE_N_sf"/>
</dbReference>
<comment type="similarity">
    <text evidence="4">Belongs to the UreE family.</text>
</comment>
<dbReference type="NCBIfam" id="NF009752">
    <property type="entry name" value="PRK13261.1-2"/>
    <property type="match status" value="1"/>
</dbReference>
<dbReference type="GO" id="GO:0005737">
    <property type="term" value="C:cytoplasm"/>
    <property type="evidence" value="ECO:0007669"/>
    <property type="project" value="UniProtKB-SubCell"/>
</dbReference>
<keyword evidence="2 4" id="KW-0533">Nickel</keyword>
<protein>
    <recommendedName>
        <fullName evidence="4">Urease accessory protein UreE</fullName>
    </recommendedName>
</protein>
<dbReference type="Proteomes" id="UP000249577">
    <property type="component" value="Unassembled WGS sequence"/>
</dbReference>
<dbReference type="HAMAP" id="MF_00822">
    <property type="entry name" value="UreE"/>
    <property type="match status" value="1"/>
</dbReference>
<sequence length="154" mass="17121">MLHIDRIVGDRADPSLHHRLHRLEHHGAVEFVTIPLADMARRRLRISTPSGEDLAIALPRDQKLFDGAVLLIDDARAVVVRAEVERWLRLRPASVAEAIELGYHAGNLHWRVRFEGDSLLIALEGPEEAYRARLDALFGNRFADGAVEAGALAA</sequence>
<reference evidence="6 7" key="1">
    <citation type="submission" date="2017-08" db="EMBL/GenBank/DDBJ databases">
        <title>Infants hospitalized years apart are colonized by the same room-sourced microbial strains.</title>
        <authorList>
            <person name="Brooks B."/>
            <person name="Olm M.R."/>
            <person name="Firek B.A."/>
            <person name="Baker R."/>
            <person name="Thomas B.C."/>
            <person name="Morowitz M.J."/>
            <person name="Banfield J.F."/>
        </authorList>
    </citation>
    <scope>NUCLEOTIDE SEQUENCE [LARGE SCALE GENOMIC DNA]</scope>
    <source>
        <strain evidence="6">S2_005_003_R2_43</strain>
    </source>
</reference>
<proteinExistence type="inferred from homology"/>
<gene>
    <name evidence="4" type="primary">ureE</name>
    <name evidence="6" type="ORF">DI565_05410</name>
</gene>
<name>A0A2W5KM86_ANCNO</name>
<comment type="caution">
    <text evidence="6">The sequence shown here is derived from an EMBL/GenBank/DDBJ whole genome shotgun (WGS) entry which is preliminary data.</text>
</comment>
<evidence type="ECO:0000256" key="1">
    <source>
        <dbReference type="ARBA" id="ARBA00022490"/>
    </source>
</evidence>